<keyword evidence="7" id="KW-1185">Reference proteome</keyword>
<dbReference type="AlphaFoldDB" id="A0A1G8Q8P1"/>
<reference evidence="7" key="1">
    <citation type="submission" date="2016-10" db="EMBL/GenBank/DDBJ databases">
        <authorList>
            <person name="Varghese N."/>
            <person name="Submissions S."/>
        </authorList>
    </citation>
    <scope>NUCLEOTIDE SEQUENCE [LARGE SCALE GENOMIC DNA]</scope>
    <source>
        <strain evidence="7">DSM 23317</strain>
    </source>
</reference>
<feature type="domain" description="HTH tetR-type" evidence="4">
    <location>
        <begin position="39"/>
        <end position="68"/>
    </location>
</feature>
<evidence type="ECO:0000256" key="2">
    <source>
        <dbReference type="ARBA" id="ARBA00023125"/>
    </source>
</evidence>
<protein>
    <submittedName>
        <fullName evidence="6">Tetracyclin repressor, C-terminal all-alpha domain</fullName>
    </submittedName>
</protein>
<gene>
    <name evidence="6" type="ORF">SAMN04488540_104221</name>
</gene>
<keyword evidence="1" id="KW-0805">Transcription regulation</keyword>
<proteinExistence type="predicted"/>
<dbReference type="InterPro" id="IPR009057">
    <property type="entry name" value="Homeodomain-like_sf"/>
</dbReference>
<feature type="domain" description="Tetracycline repressor TetR C-terminal" evidence="5">
    <location>
        <begin position="79"/>
        <end position="157"/>
    </location>
</feature>
<keyword evidence="3" id="KW-0804">Transcription</keyword>
<dbReference type="SUPFAM" id="SSF48498">
    <property type="entry name" value="Tetracyclin repressor-like, C-terminal domain"/>
    <property type="match status" value="1"/>
</dbReference>
<dbReference type="Pfam" id="PF02909">
    <property type="entry name" value="TetR_C_1"/>
    <property type="match status" value="1"/>
</dbReference>
<keyword evidence="2" id="KW-0238">DNA-binding</keyword>
<evidence type="ECO:0000256" key="1">
    <source>
        <dbReference type="ARBA" id="ARBA00023015"/>
    </source>
</evidence>
<dbReference type="RefSeq" id="WP_090364060.1">
    <property type="nucleotide sequence ID" value="NZ_FNEM01000004.1"/>
</dbReference>
<dbReference type="Pfam" id="PF00440">
    <property type="entry name" value="TetR_N"/>
    <property type="match status" value="1"/>
</dbReference>
<dbReference type="GO" id="GO:0003700">
    <property type="term" value="F:DNA-binding transcription factor activity"/>
    <property type="evidence" value="ECO:0007669"/>
    <property type="project" value="TreeGrafter"/>
</dbReference>
<dbReference type="SUPFAM" id="SSF46689">
    <property type="entry name" value="Homeodomain-like"/>
    <property type="match status" value="1"/>
</dbReference>
<dbReference type="InterPro" id="IPR036271">
    <property type="entry name" value="Tet_transcr_reg_TetR-rel_C_sf"/>
</dbReference>
<dbReference type="InterPro" id="IPR004111">
    <property type="entry name" value="Repressor_TetR_C"/>
</dbReference>
<dbReference type="InterPro" id="IPR001647">
    <property type="entry name" value="HTH_TetR"/>
</dbReference>
<dbReference type="Gene3D" id="1.10.357.10">
    <property type="entry name" value="Tetracycline Repressor, domain 2"/>
    <property type="match status" value="1"/>
</dbReference>
<dbReference type="InterPro" id="IPR050109">
    <property type="entry name" value="HTH-type_TetR-like_transc_reg"/>
</dbReference>
<organism evidence="6 7">
    <name type="scientific">Ferrimonas sediminum</name>
    <dbReference type="NCBI Taxonomy" id="718193"/>
    <lineage>
        <taxon>Bacteria</taxon>
        <taxon>Pseudomonadati</taxon>
        <taxon>Pseudomonadota</taxon>
        <taxon>Gammaproteobacteria</taxon>
        <taxon>Alteromonadales</taxon>
        <taxon>Ferrimonadaceae</taxon>
        <taxon>Ferrimonas</taxon>
    </lineage>
</organism>
<evidence type="ECO:0000313" key="6">
    <source>
        <dbReference type="EMBL" id="SDJ01144.1"/>
    </source>
</evidence>
<dbReference type="Proteomes" id="UP000199527">
    <property type="component" value="Unassembled WGS sequence"/>
</dbReference>
<dbReference type="PANTHER" id="PTHR30055">
    <property type="entry name" value="HTH-TYPE TRANSCRIPTIONAL REGULATOR RUTR"/>
    <property type="match status" value="1"/>
</dbReference>
<evidence type="ECO:0000256" key="3">
    <source>
        <dbReference type="ARBA" id="ARBA00023163"/>
    </source>
</evidence>
<evidence type="ECO:0000259" key="4">
    <source>
        <dbReference type="Pfam" id="PF00440"/>
    </source>
</evidence>
<dbReference type="PANTHER" id="PTHR30055:SF151">
    <property type="entry name" value="TRANSCRIPTIONAL REGULATORY PROTEIN"/>
    <property type="match status" value="1"/>
</dbReference>
<dbReference type="GO" id="GO:0000976">
    <property type="term" value="F:transcription cis-regulatory region binding"/>
    <property type="evidence" value="ECO:0007669"/>
    <property type="project" value="TreeGrafter"/>
</dbReference>
<dbReference type="OrthoDB" id="329481at2"/>
<dbReference type="EMBL" id="FNEM01000004">
    <property type="protein sequence ID" value="SDJ01144.1"/>
    <property type="molecule type" value="Genomic_DNA"/>
</dbReference>
<name>A0A1G8Q8P1_9GAMM</name>
<accession>A0A1G8Q8P1</accession>
<sequence length="188" mass="20477">MAVKGKRRGRPVSSQPGLSAERIIEQAHQLLLSEARVPSLRSLAAQLQVDVMALYHYFPNKAALLEALCCTLVSGVYQPEAGQDWRQELTRLSRSYLQLLADHSGLLQTLLSMTSAGPAQVFGERFEQALAPLALDSEQRQQALCLLVDYLHGFALALHAAPGALSLEDLDGPLGFYLDGLALRRAPS</sequence>
<evidence type="ECO:0000259" key="5">
    <source>
        <dbReference type="Pfam" id="PF02909"/>
    </source>
</evidence>
<dbReference type="GO" id="GO:0045892">
    <property type="term" value="P:negative regulation of DNA-templated transcription"/>
    <property type="evidence" value="ECO:0007669"/>
    <property type="project" value="InterPro"/>
</dbReference>
<evidence type="ECO:0000313" key="7">
    <source>
        <dbReference type="Proteomes" id="UP000199527"/>
    </source>
</evidence>